<proteinExistence type="predicted"/>
<dbReference type="OrthoDB" id="8478166at2"/>
<keyword evidence="4" id="KW-1185">Reference proteome</keyword>
<accession>A0A1E5QC09</accession>
<keyword evidence="2" id="KW-0812">Transmembrane</keyword>
<dbReference type="Pfam" id="PF09898">
    <property type="entry name" value="DUF2125"/>
    <property type="match status" value="1"/>
</dbReference>
<feature type="transmembrane region" description="Helical" evidence="2">
    <location>
        <begin position="12"/>
        <end position="36"/>
    </location>
</feature>
<sequence>MTYQKPKELQRFQLVVAILASAALVFGLWSFAWYAMTSWAQKEVTDWVHLQRSLGAVVEYASMETSGFPTGIKLTFAEPRYEGAALGRMIKWNSDFIEVSAKPWTPWRLHVNAPGHQQLNLDNGAQQPLQFEGQAKSLVVDAVLGGVWPETLDLRLEDLQMSGTESIAIAQMRVRFSHSPTTQAGGTGISLRVEGDDLNFPGLLPRTLGDLIHTIDLALRVTGAVVPPSEADKAKSSLVTWRDSGGAIEVEHLKFRSGPLGIAAGGTAALDQNLQPEGAFTAKIEGFFQVMEILRAQGIMREGDAVMATMALSALSKRPKDGGAPFMNVSVTVQDSELSVGPLKIMKMPQFDWGLPTTAEETDTVQEPTPTPRDYKDVKPIF</sequence>
<dbReference type="EMBL" id="MCGG01000002">
    <property type="protein sequence ID" value="OEJ69626.1"/>
    <property type="molecule type" value="Genomic_DNA"/>
</dbReference>
<dbReference type="AlphaFoldDB" id="A0A1E5QC09"/>
<reference evidence="4" key="1">
    <citation type="submission" date="2016-07" db="EMBL/GenBank/DDBJ databases">
        <authorList>
            <person name="Florea S."/>
            <person name="Webb J.S."/>
            <person name="Jaromczyk J."/>
            <person name="Schardl C.L."/>
        </authorList>
    </citation>
    <scope>NUCLEOTIDE SEQUENCE [LARGE SCALE GENOMIC DNA]</scope>
    <source>
        <strain evidence="4">MV-1</strain>
    </source>
</reference>
<gene>
    <name evidence="3" type="ORF">BEN30_01960</name>
</gene>
<feature type="region of interest" description="Disordered" evidence="1">
    <location>
        <begin position="359"/>
        <end position="382"/>
    </location>
</feature>
<keyword evidence="2" id="KW-0472">Membrane</keyword>
<dbReference type="STRING" id="28181.BEN30_01960"/>
<name>A0A1E5QC09_9PROT</name>
<comment type="caution">
    <text evidence="3">The sequence shown here is derived from an EMBL/GenBank/DDBJ whole genome shotgun (WGS) entry which is preliminary data.</text>
</comment>
<evidence type="ECO:0000256" key="1">
    <source>
        <dbReference type="SAM" id="MobiDB-lite"/>
    </source>
</evidence>
<evidence type="ECO:0008006" key="5">
    <source>
        <dbReference type="Google" id="ProtNLM"/>
    </source>
</evidence>
<dbReference type="InterPro" id="IPR018666">
    <property type="entry name" value="DUF2125"/>
</dbReference>
<feature type="compositionally biased region" description="Basic and acidic residues" evidence="1">
    <location>
        <begin position="373"/>
        <end position="382"/>
    </location>
</feature>
<organism evidence="3 4">
    <name type="scientific">Magnetovibrio blakemorei</name>
    <dbReference type="NCBI Taxonomy" id="28181"/>
    <lineage>
        <taxon>Bacteria</taxon>
        <taxon>Pseudomonadati</taxon>
        <taxon>Pseudomonadota</taxon>
        <taxon>Alphaproteobacteria</taxon>
        <taxon>Rhodospirillales</taxon>
        <taxon>Magnetovibrionaceae</taxon>
        <taxon>Magnetovibrio</taxon>
    </lineage>
</organism>
<dbReference type="Proteomes" id="UP000095347">
    <property type="component" value="Unassembled WGS sequence"/>
</dbReference>
<protein>
    <recommendedName>
        <fullName evidence="5">DUF2125 domain-containing protein</fullName>
    </recommendedName>
</protein>
<keyword evidence="2" id="KW-1133">Transmembrane helix</keyword>
<evidence type="ECO:0000313" key="4">
    <source>
        <dbReference type="Proteomes" id="UP000095347"/>
    </source>
</evidence>
<dbReference type="RefSeq" id="WP_069956343.1">
    <property type="nucleotide sequence ID" value="NZ_MCGG01000002.1"/>
</dbReference>
<evidence type="ECO:0000256" key="2">
    <source>
        <dbReference type="SAM" id="Phobius"/>
    </source>
</evidence>
<evidence type="ECO:0000313" key="3">
    <source>
        <dbReference type="EMBL" id="OEJ69626.1"/>
    </source>
</evidence>